<feature type="coiled-coil region" evidence="4">
    <location>
        <begin position="23"/>
        <end position="50"/>
    </location>
</feature>
<dbReference type="SUPFAM" id="SSF55785">
    <property type="entry name" value="PYP-like sensor domain (PAS domain)"/>
    <property type="match status" value="1"/>
</dbReference>
<dbReference type="Pfam" id="PF02518">
    <property type="entry name" value="HATPase_c"/>
    <property type="match status" value="1"/>
</dbReference>
<dbReference type="SMART" id="SM00388">
    <property type="entry name" value="HisKA"/>
    <property type="match status" value="1"/>
</dbReference>
<dbReference type="InterPro" id="IPR003661">
    <property type="entry name" value="HisK_dim/P_dom"/>
</dbReference>
<name>A0A3C1KN06_9GAMM</name>
<evidence type="ECO:0000256" key="2">
    <source>
        <dbReference type="ARBA" id="ARBA00012438"/>
    </source>
</evidence>
<reference evidence="6 7" key="1">
    <citation type="journal article" date="2018" name="Nat. Biotechnol.">
        <title>A standardized bacterial taxonomy based on genome phylogeny substantially revises the tree of life.</title>
        <authorList>
            <person name="Parks D.H."/>
            <person name="Chuvochina M."/>
            <person name="Waite D.W."/>
            <person name="Rinke C."/>
            <person name="Skarshewski A."/>
            <person name="Chaumeil P.A."/>
            <person name="Hugenholtz P."/>
        </authorList>
    </citation>
    <scope>NUCLEOTIDE SEQUENCE [LARGE SCALE GENOMIC DNA]</scope>
    <source>
        <strain evidence="6">UBA9158</strain>
    </source>
</reference>
<evidence type="ECO:0000259" key="5">
    <source>
        <dbReference type="PROSITE" id="PS50109"/>
    </source>
</evidence>
<dbReference type="SMART" id="SM00387">
    <property type="entry name" value="HATPase_c"/>
    <property type="match status" value="1"/>
</dbReference>
<dbReference type="Pfam" id="PF13188">
    <property type="entry name" value="PAS_8"/>
    <property type="match status" value="1"/>
</dbReference>
<evidence type="ECO:0000256" key="4">
    <source>
        <dbReference type="SAM" id="Coils"/>
    </source>
</evidence>
<dbReference type="PANTHER" id="PTHR43065">
    <property type="entry name" value="SENSOR HISTIDINE KINASE"/>
    <property type="match status" value="1"/>
</dbReference>
<dbReference type="GO" id="GO:0000155">
    <property type="term" value="F:phosphorelay sensor kinase activity"/>
    <property type="evidence" value="ECO:0007669"/>
    <property type="project" value="InterPro"/>
</dbReference>
<evidence type="ECO:0000256" key="3">
    <source>
        <dbReference type="ARBA" id="ARBA00022553"/>
    </source>
</evidence>
<dbReference type="InterPro" id="IPR000014">
    <property type="entry name" value="PAS"/>
</dbReference>
<dbReference type="CDD" id="cd00082">
    <property type="entry name" value="HisKA"/>
    <property type="match status" value="1"/>
</dbReference>
<dbReference type="InterPro" id="IPR036097">
    <property type="entry name" value="HisK_dim/P_sf"/>
</dbReference>
<proteinExistence type="predicted"/>
<dbReference type="InterPro" id="IPR005467">
    <property type="entry name" value="His_kinase_dom"/>
</dbReference>
<dbReference type="InterPro" id="IPR035965">
    <property type="entry name" value="PAS-like_dom_sf"/>
</dbReference>
<dbReference type="InterPro" id="IPR036890">
    <property type="entry name" value="HATPase_C_sf"/>
</dbReference>
<dbReference type="SUPFAM" id="SSF55874">
    <property type="entry name" value="ATPase domain of HSP90 chaperone/DNA topoisomerase II/histidine kinase"/>
    <property type="match status" value="1"/>
</dbReference>
<dbReference type="STRING" id="1121937.GCA_000423125_00702"/>
<dbReference type="PRINTS" id="PR00344">
    <property type="entry name" value="BCTRLSENSOR"/>
</dbReference>
<gene>
    <name evidence="6" type="ORF">DCP75_09745</name>
</gene>
<evidence type="ECO:0000313" key="6">
    <source>
        <dbReference type="EMBL" id="HAN27981.1"/>
    </source>
</evidence>
<dbReference type="Proteomes" id="UP000259273">
    <property type="component" value="Unassembled WGS sequence"/>
</dbReference>
<dbReference type="Gene3D" id="3.30.565.10">
    <property type="entry name" value="Histidine kinase-like ATPase, C-terminal domain"/>
    <property type="match status" value="1"/>
</dbReference>
<comment type="catalytic activity">
    <reaction evidence="1">
        <text>ATP + protein L-histidine = ADP + protein N-phospho-L-histidine.</text>
        <dbReference type="EC" id="2.7.13.3"/>
    </reaction>
</comment>
<protein>
    <recommendedName>
        <fullName evidence="2">histidine kinase</fullName>
        <ecNumber evidence="2">2.7.13.3</ecNumber>
    </recommendedName>
</protein>
<evidence type="ECO:0000313" key="7">
    <source>
        <dbReference type="Proteomes" id="UP000259273"/>
    </source>
</evidence>
<comment type="caution">
    <text evidence="6">The sequence shown here is derived from an EMBL/GenBank/DDBJ whole genome shotgun (WGS) entry which is preliminary data.</text>
</comment>
<dbReference type="SUPFAM" id="SSF47384">
    <property type="entry name" value="Homodimeric domain of signal transducing histidine kinase"/>
    <property type="match status" value="1"/>
</dbReference>
<dbReference type="AlphaFoldDB" id="A0A3C1KN06"/>
<dbReference type="InterPro" id="IPR004358">
    <property type="entry name" value="Sig_transdc_His_kin-like_C"/>
</dbReference>
<dbReference type="Gene3D" id="1.10.287.130">
    <property type="match status" value="1"/>
</dbReference>
<dbReference type="EMBL" id="DMND01000132">
    <property type="protein sequence ID" value="HAN27981.1"/>
    <property type="molecule type" value="Genomic_DNA"/>
</dbReference>
<keyword evidence="3" id="KW-0597">Phosphoprotein</keyword>
<organism evidence="6 7">
    <name type="scientific">Haliea salexigens</name>
    <dbReference type="NCBI Taxonomy" id="287487"/>
    <lineage>
        <taxon>Bacteria</taxon>
        <taxon>Pseudomonadati</taxon>
        <taxon>Pseudomonadota</taxon>
        <taxon>Gammaproteobacteria</taxon>
        <taxon>Cellvibrionales</taxon>
        <taxon>Halieaceae</taxon>
        <taxon>Haliea</taxon>
    </lineage>
</organism>
<evidence type="ECO:0000256" key="1">
    <source>
        <dbReference type="ARBA" id="ARBA00000085"/>
    </source>
</evidence>
<dbReference type="EC" id="2.7.13.3" evidence="2"/>
<sequence length="377" mass="41315">MQQAVPLEKHDLEAAFRSLAEVSHQLDASYRDLESRVARLNEELAASRSARLDELAEKERLLERLASLMAMLPGGVLLIDERQQVRDANPEAVALFGEPLLGEDWPAVQARIREREPERHLSLHSRHLAQQGETLVLVTDTTELHDLQAQVGREQRLSALGEMAARLAHQIRTPLSSTTLYLAQLRRPDLAVAQRERICDRLAERLVHMEGLIESMLGFVRGAPPRTELICLQDVLGDFQAHVQARLQAAGATLSVTPVDRTLALRGDRDALAGALANLVVNAIEAGGAAVHVDVWAGALNRERMLLRVRDNGPGVAQELRERIFDPFFTTRSTGTGLGLAVVARTVNELGGEIRLGDSPQGGAEFILEFPVAEGEG</sequence>
<dbReference type="InterPro" id="IPR003594">
    <property type="entry name" value="HATPase_dom"/>
</dbReference>
<dbReference type="PANTHER" id="PTHR43065:SF29">
    <property type="entry name" value="SENSOR PROTEIN KINASE FLES"/>
    <property type="match status" value="1"/>
</dbReference>
<keyword evidence="4" id="KW-0175">Coiled coil</keyword>
<feature type="domain" description="Histidine kinase" evidence="5">
    <location>
        <begin position="166"/>
        <end position="374"/>
    </location>
</feature>
<dbReference type="PROSITE" id="PS50109">
    <property type="entry name" value="HIS_KIN"/>
    <property type="match status" value="1"/>
</dbReference>
<dbReference type="Pfam" id="PF00512">
    <property type="entry name" value="HisKA"/>
    <property type="match status" value="1"/>
</dbReference>
<accession>A0A3C1KN06</accession>